<dbReference type="PANTHER" id="PTHR33070:SF109">
    <property type="entry name" value="DOMAIN PROTEIN, PUTATIVE (DUF241)-RELATED"/>
    <property type="match status" value="1"/>
</dbReference>
<evidence type="ECO:0000256" key="1">
    <source>
        <dbReference type="SAM" id="Coils"/>
    </source>
</evidence>
<proteinExistence type="predicted"/>
<protein>
    <recommendedName>
        <fullName evidence="4">DUF241 domain protein</fullName>
    </recommendedName>
</protein>
<keyword evidence="1" id="KW-0175">Coiled coil</keyword>
<dbReference type="AlphaFoldDB" id="A0A445HYT2"/>
<evidence type="ECO:0000313" key="2">
    <source>
        <dbReference type="EMBL" id="RZB78919.1"/>
    </source>
</evidence>
<keyword evidence="3" id="KW-1185">Reference proteome</keyword>
<dbReference type="PANTHER" id="PTHR33070">
    <property type="entry name" value="OS06G0725500 PROTEIN"/>
    <property type="match status" value="1"/>
</dbReference>
<dbReference type="EMBL" id="QZWG01000011">
    <property type="protein sequence ID" value="RZB78919.1"/>
    <property type="molecule type" value="Genomic_DNA"/>
</dbReference>
<dbReference type="GO" id="GO:0048367">
    <property type="term" value="P:shoot system development"/>
    <property type="evidence" value="ECO:0007669"/>
    <property type="project" value="InterPro"/>
</dbReference>
<evidence type="ECO:0000313" key="3">
    <source>
        <dbReference type="Proteomes" id="UP000289340"/>
    </source>
</evidence>
<feature type="coiled-coil region" evidence="1">
    <location>
        <begin position="249"/>
        <end position="276"/>
    </location>
</feature>
<dbReference type="Pfam" id="PF03087">
    <property type="entry name" value="BPS1"/>
    <property type="match status" value="1"/>
</dbReference>
<reference evidence="2 3" key="1">
    <citation type="submission" date="2018-09" db="EMBL/GenBank/DDBJ databases">
        <title>A high-quality reference genome of wild soybean provides a powerful tool to mine soybean genomes.</title>
        <authorList>
            <person name="Xie M."/>
            <person name="Chung C.Y.L."/>
            <person name="Li M.-W."/>
            <person name="Wong F.-L."/>
            <person name="Chan T.-F."/>
            <person name="Lam H.-M."/>
        </authorList>
    </citation>
    <scope>NUCLEOTIDE SEQUENCE [LARGE SCALE GENOMIC DNA]</scope>
    <source>
        <strain evidence="3">cv. W05</strain>
        <tissue evidence="2">Hypocotyl of etiolated seedlings</tissue>
    </source>
</reference>
<dbReference type="GO" id="GO:0048364">
    <property type="term" value="P:root development"/>
    <property type="evidence" value="ECO:0007669"/>
    <property type="project" value="InterPro"/>
</dbReference>
<gene>
    <name evidence="2" type="ORF">D0Y65_029338</name>
</gene>
<dbReference type="Proteomes" id="UP000289340">
    <property type="component" value="Chromosome 11"/>
</dbReference>
<name>A0A445HYT2_GLYSO</name>
<accession>A0A445HYT2</accession>
<organism evidence="2 3">
    <name type="scientific">Glycine soja</name>
    <name type="common">Wild soybean</name>
    <dbReference type="NCBI Taxonomy" id="3848"/>
    <lineage>
        <taxon>Eukaryota</taxon>
        <taxon>Viridiplantae</taxon>
        <taxon>Streptophyta</taxon>
        <taxon>Embryophyta</taxon>
        <taxon>Tracheophyta</taxon>
        <taxon>Spermatophyta</taxon>
        <taxon>Magnoliopsida</taxon>
        <taxon>eudicotyledons</taxon>
        <taxon>Gunneridae</taxon>
        <taxon>Pentapetalae</taxon>
        <taxon>rosids</taxon>
        <taxon>fabids</taxon>
        <taxon>Fabales</taxon>
        <taxon>Fabaceae</taxon>
        <taxon>Papilionoideae</taxon>
        <taxon>50 kb inversion clade</taxon>
        <taxon>NPAAA clade</taxon>
        <taxon>indigoferoid/millettioid clade</taxon>
        <taxon>Phaseoleae</taxon>
        <taxon>Glycine</taxon>
        <taxon>Glycine subgen. Soja</taxon>
    </lineage>
</organism>
<evidence type="ECO:0008006" key="4">
    <source>
        <dbReference type="Google" id="ProtNLM"/>
    </source>
</evidence>
<comment type="caution">
    <text evidence="2">The sequence shown here is derived from an EMBL/GenBank/DDBJ whole genome shotgun (WGS) entry which is preliminary data.</text>
</comment>
<sequence>MANKFHVRSNSFPTGSHPSTITVEEELSKLKTWEATSTSTSKSIGTGLSLLQDLHIDLEDLLNMASTQKLISNHQGEKCMEELLDGSVRILDICGITRDTILQTKENVQSLHSALRRRKGDSSIEKIVAEYNFFSKKMKKNAKKMISTLKQTESKFVASPLLNQDQQLVALVRVLREVIVMNMSIFQSLLTFLAAPASKSKATKWLFVAKLMHKGVIACEEKQENSNELQCVEASLSTLLSDGTNVEKMQAARERLEKLENAIESIENALEIVFRRMNNMVGGLKRIEELEQHAQRVNNRSTRRANWEVRLRIHMTA</sequence>
<dbReference type="InterPro" id="IPR004320">
    <property type="entry name" value="BPS1_pln"/>
</dbReference>